<evidence type="ECO:0000256" key="1">
    <source>
        <dbReference type="SAM" id="SignalP"/>
    </source>
</evidence>
<dbReference type="Pfam" id="PF00404">
    <property type="entry name" value="Dockerin_1"/>
    <property type="match status" value="1"/>
</dbReference>
<protein>
    <submittedName>
        <fullName evidence="3">PQQ-binding-like beta-propeller repeat protein</fullName>
    </submittedName>
</protein>
<dbReference type="EMBL" id="JACCKS010000014">
    <property type="protein sequence ID" value="NZA38950.1"/>
    <property type="molecule type" value="Genomic_DNA"/>
</dbReference>
<dbReference type="CDD" id="cd14256">
    <property type="entry name" value="Dockerin_I"/>
    <property type="match status" value="1"/>
</dbReference>
<dbReference type="InterPro" id="IPR036439">
    <property type="entry name" value="Dockerin_dom_sf"/>
</dbReference>
<name>A0A853JSE4_9FIRM</name>
<dbReference type="PANTHER" id="PTHR34512:SF30">
    <property type="entry name" value="OUTER MEMBRANE PROTEIN ASSEMBLY FACTOR BAMB"/>
    <property type="match status" value="1"/>
</dbReference>
<sequence length="526" mass="57300">MKFKQIISGLLTTALLVGSSGAAMAAGQEAFWPTFRKDNSNMAIVDTRLPIGDEQLTEKWNLNFYENYVQAAPSEPVIVGDKLFVVAGKKLNQIDRATGKIIKSAPLIGNQQMGFFSRLTYGDGKIFVPVTAGLIQAFDAETMETLWCTQLVNATQTLCQVTYDNGYLYTGYWRNTGVKTVGKFFCVDTNAQTHPASGEGNEPVKLFGDIPVMPTKWESEDNTGFYWSGAAIAGDAVIYGGDSGILYSANRETGEIIDRYQTDGMIRSCIAQDSNGDLYFTAGEGDFQNGSNEGYVYKVGCDESGRFTTKIKAELDYPSTCNPMVYNGRVYVPMGKQFTSEDISNLSVFNSDDLSLIYNIEVPGCSKASPLLTTAYATEENNQTVYLYITINNEKGQIARIEDNAVNTTPKIKIIYTPEKVEGAGNNNTTASLVSDQQGTIYYHNDNGRMMALTGHIDQPDYVLGDVNGDGAITSADALLALQASVGKGDLTEKQTLAADVDHDKKVTSSDALLILQYSVGKIIEF</sequence>
<dbReference type="AlphaFoldDB" id="A0A853JSE4"/>
<proteinExistence type="predicted"/>
<dbReference type="GO" id="GO:0000272">
    <property type="term" value="P:polysaccharide catabolic process"/>
    <property type="evidence" value="ECO:0007669"/>
    <property type="project" value="InterPro"/>
</dbReference>
<dbReference type="GO" id="GO:0004553">
    <property type="term" value="F:hydrolase activity, hydrolyzing O-glycosyl compounds"/>
    <property type="evidence" value="ECO:0007669"/>
    <property type="project" value="InterPro"/>
</dbReference>
<evidence type="ECO:0000259" key="2">
    <source>
        <dbReference type="PROSITE" id="PS51766"/>
    </source>
</evidence>
<keyword evidence="1" id="KW-0732">Signal</keyword>
<dbReference type="Gene3D" id="2.130.10.10">
    <property type="entry name" value="YVTN repeat-like/Quinoprotein amine dehydrogenase"/>
    <property type="match status" value="1"/>
</dbReference>
<dbReference type="PROSITE" id="PS51766">
    <property type="entry name" value="DOCKERIN"/>
    <property type="match status" value="1"/>
</dbReference>
<dbReference type="InterPro" id="IPR016134">
    <property type="entry name" value="Dockerin_dom"/>
</dbReference>
<reference evidence="3 4" key="1">
    <citation type="submission" date="2020-07" db="EMBL/GenBank/DDBJ databases">
        <title>Organ Donor 1.</title>
        <authorList>
            <person name="Marsh A.J."/>
            <person name="Azcarate-Peril M.A."/>
        </authorList>
    </citation>
    <scope>NUCLEOTIDE SEQUENCE [LARGE SCALE GENOMIC DNA]</scope>
    <source>
        <strain evidence="3 4">AMC0717</strain>
    </source>
</reference>
<dbReference type="InterPro" id="IPR011047">
    <property type="entry name" value="Quinoprotein_ADH-like_sf"/>
</dbReference>
<dbReference type="InterPro" id="IPR015943">
    <property type="entry name" value="WD40/YVTN_repeat-like_dom_sf"/>
</dbReference>
<dbReference type="Gene3D" id="1.10.1330.10">
    <property type="entry name" value="Dockerin domain"/>
    <property type="match status" value="1"/>
</dbReference>
<dbReference type="SUPFAM" id="SSF50998">
    <property type="entry name" value="Quinoprotein alcohol dehydrogenase-like"/>
    <property type="match status" value="1"/>
</dbReference>
<dbReference type="Proteomes" id="UP000586254">
    <property type="component" value="Unassembled WGS sequence"/>
</dbReference>
<dbReference type="RefSeq" id="WP_180493636.1">
    <property type="nucleotide sequence ID" value="NZ_JACCKS010000014.1"/>
</dbReference>
<feature type="domain" description="Dockerin" evidence="2">
    <location>
        <begin position="460"/>
        <end position="526"/>
    </location>
</feature>
<feature type="chain" id="PRO_5032650956" evidence="1">
    <location>
        <begin position="26"/>
        <end position="526"/>
    </location>
</feature>
<organism evidence="3 4">
    <name type="scientific">Eubacterium callanderi</name>
    <dbReference type="NCBI Taxonomy" id="53442"/>
    <lineage>
        <taxon>Bacteria</taxon>
        <taxon>Bacillati</taxon>
        <taxon>Bacillota</taxon>
        <taxon>Clostridia</taxon>
        <taxon>Eubacteriales</taxon>
        <taxon>Eubacteriaceae</taxon>
        <taxon>Eubacterium</taxon>
    </lineage>
</organism>
<dbReference type="PANTHER" id="PTHR34512">
    <property type="entry name" value="CELL SURFACE PROTEIN"/>
    <property type="match status" value="1"/>
</dbReference>
<evidence type="ECO:0000313" key="4">
    <source>
        <dbReference type="Proteomes" id="UP000586254"/>
    </source>
</evidence>
<dbReference type="InterPro" id="IPR002105">
    <property type="entry name" value="Dockerin_1_rpt"/>
</dbReference>
<evidence type="ECO:0000313" key="3">
    <source>
        <dbReference type="EMBL" id="NZA38950.1"/>
    </source>
</evidence>
<comment type="caution">
    <text evidence="3">The sequence shown here is derived from an EMBL/GenBank/DDBJ whole genome shotgun (WGS) entry which is preliminary data.</text>
</comment>
<feature type="signal peptide" evidence="1">
    <location>
        <begin position="1"/>
        <end position="25"/>
    </location>
</feature>
<dbReference type="SUPFAM" id="SSF63446">
    <property type="entry name" value="Type I dockerin domain"/>
    <property type="match status" value="1"/>
</dbReference>
<gene>
    <name evidence="3" type="ORF">H0N91_12635</name>
</gene>
<accession>A0A853JSE4</accession>